<evidence type="ECO:0000313" key="1">
    <source>
        <dbReference type="EMBL" id="MPM61912.1"/>
    </source>
</evidence>
<dbReference type="AlphaFoldDB" id="A0A645B917"/>
<sequence length="124" mass="13965">MSGRFHAVHDVDGAAFYNLCAARQPYAVIYLLRRQKVLLGPGQRGERRSPHDPYAAFAADSGAAAMASDPNARRRRDVRGEFAVIRFGFYIVWHKGYYDLAVFVTHYDHPFANRSASSLMAPFL</sequence>
<organism evidence="1">
    <name type="scientific">bioreactor metagenome</name>
    <dbReference type="NCBI Taxonomy" id="1076179"/>
    <lineage>
        <taxon>unclassified sequences</taxon>
        <taxon>metagenomes</taxon>
        <taxon>ecological metagenomes</taxon>
    </lineage>
</organism>
<name>A0A645B917_9ZZZZ</name>
<accession>A0A645B917</accession>
<reference evidence="1" key="1">
    <citation type="submission" date="2019-08" db="EMBL/GenBank/DDBJ databases">
        <authorList>
            <person name="Kucharzyk K."/>
            <person name="Murdoch R.W."/>
            <person name="Higgins S."/>
            <person name="Loffler F."/>
        </authorList>
    </citation>
    <scope>NUCLEOTIDE SEQUENCE</scope>
</reference>
<comment type="caution">
    <text evidence="1">The sequence shown here is derived from an EMBL/GenBank/DDBJ whole genome shotgun (WGS) entry which is preliminary data.</text>
</comment>
<proteinExistence type="predicted"/>
<gene>
    <name evidence="1" type="ORF">SDC9_108776</name>
</gene>
<protein>
    <submittedName>
        <fullName evidence="1">Uncharacterized protein</fullName>
    </submittedName>
</protein>
<dbReference type="EMBL" id="VSSQ01018589">
    <property type="protein sequence ID" value="MPM61912.1"/>
    <property type="molecule type" value="Genomic_DNA"/>
</dbReference>